<dbReference type="InterPro" id="IPR033126">
    <property type="entry name" value="Glyco_hydro_9_Asp/Glu_AS"/>
</dbReference>
<evidence type="ECO:0000256" key="2">
    <source>
        <dbReference type="ARBA" id="ARBA00007072"/>
    </source>
</evidence>
<feature type="signal peptide" evidence="9">
    <location>
        <begin position="1"/>
        <end position="21"/>
    </location>
</feature>
<feature type="active site" evidence="8">
    <location>
        <position position="424"/>
    </location>
</feature>
<evidence type="ECO:0000256" key="3">
    <source>
        <dbReference type="ARBA" id="ARBA00022801"/>
    </source>
</evidence>
<comment type="similarity">
    <text evidence="2 8 9">Belongs to the glycosyl hydrolase 9 (cellulase E) family.</text>
</comment>
<evidence type="ECO:0000256" key="9">
    <source>
        <dbReference type="RuleBase" id="RU361166"/>
    </source>
</evidence>
<dbReference type="EMBL" id="MF993571">
    <property type="protein sequence ID" value="AXQ39859.1"/>
    <property type="molecule type" value="mRNA"/>
</dbReference>
<dbReference type="InterPro" id="IPR012341">
    <property type="entry name" value="6hp_glycosidase-like_sf"/>
</dbReference>
<keyword evidence="6 8" id="KW-0326">Glycosidase</keyword>
<dbReference type="EC" id="3.2.1.4" evidence="9"/>
<accession>A0A5A4LXZ7</accession>
<dbReference type="PANTHER" id="PTHR22298">
    <property type="entry name" value="ENDO-1,4-BETA-GLUCANASE"/>
    <property type="match status" value="1"/>
</dbReference>
<dbReference type="Pfam" id="PF00759">
    <property type="entry name" value="Glyco_hydro_9"/>
    <property type="match status" value="1"/>
</dbReference>
<protein>
    <recommendedName>
        <fullName evidence="9">Endoglucanase</fullName>
        <ecNumber evidence="9">3.2.1.4</ecNumber>
    </recommendedName>
</protein>
<dbReference type="Gene3D" id="1.50.10.10">
    <property type="match status" value="1"/>
</dbReference>
<evidence type="ECO:0000259" key="10">
    <source>
        <dbReference type="Pfam" id="PF00759"/>
    </source>
</evidence>
<evidence type="ECO:0000256" key="8">
    <source>
        <dbReference type="PROSITE-ProRule" id="PRU10060"/>
    </source>
</evidence>
<keyword evidence="4 9" id="KW-0136">Cellulose degradation</keyword>
<keyword evidence="7 8" id="KW-0624">Polysaccharide degradation</keyword>
<dbReference type="GO" id="GO:0008810">
    <property type="term" value="F:cellulase activity"/>
    <property type="evidence" value="ECO:0007669"/>
    <property type="project" value="UniProtKB-EC"/>
</dbReference>
<keyword evidence="5 8" id="KW-0119">Carbohydrate metabolism</keyword>
<dbReference type="InterPro" id="IPR001701">
    <property type="entry name" value="Glyco_hydro_9"/>
</dbReference>
<feature type="domain" description="Glycoside hydrolase family 9" evidence="10">
    <location>
        <begin position="26"/>
        <end position="445"/>
    </location>
</feature>
<sequence>MANSMLALVIALAVLGHAVQAADYNYSKVLELSLLFYEAQRSGKLPEDNRIPWRGDSALDDRGQRGEDLTGGYYDAGDFVKFGFTMASTTTLLAWGYLSYKDAYESAGQAKYGLAAIKWAADYFIKCHVSPMELYGQVGDFTLDHKFWGRPEDLNMSRPAYKIDVQHPGSDLAGETAAALAAVSLVFKGVDNDYSAKCLQHAKQLYSFANQYRGLYHEAIKGAAQFYESTDYGDELTWAAAWLYKATGESQYLDEAEHHYMKFRLKERPNEFFYNKKVAGVQILLAQLTKQPEYMDAAQAFCDFTVDYQKRTPKGLVYIDKYGTLCHAANVAFVCLQAADVGISPKKYQDFARQQINYMLGDGGHSYVVGFGKNYPKQPHHAASSCPLQPASCGWEEFYRQGPNKQILYGALVSGPDENDHYRDVREEYVYNEVTLDYNAGFQSAVAGLRHFQLQEINYNKT</sequence>
<reference evidence="11" key="1">
    <citation type="submission" date="2017-09" db="EMBL/GenBank/DDBJ databases">
        <title>Enzyme Expansion in Insect Cellulases and Polyneoptera Evolution.</title>
        <authorList>
            <person name="Shelomi M."/>
            <person name="Pauchet Y."/>
        </authorList>
    </citation>
    <scope>NUCLEOTIDE SEQUENCE</scope>
    <source>
        <strain evidence="11">MnRe1</strain>
    </source>
</reference>
<feature type="active site" evidence="8">
    <location>
        <position position="433"/>
    </location>
</feature>
<keyword evidence="9" id="KW-0732">Signal</keyword>
<feature type="chain" id="PRO_5023158095" description="Endoglucanase" evidence="9">
    <location>
        <begin position="22"/>
        <end position="462"/>
    </location>
</feature>
<evidence type="ECO:0000256" key="1">
    <source>
        <dbReference type="ARBA" id="ARBA00000966"/>
    </source>
</evidence>
<keyword evidence="3 8" id="KW-0378">Hydrolase</keyword>
<evidence type="ECO:0000256" key="5">
    <source>
        <dbReference type="ARBA" id="ARBA00023277"/>
    </source>
</evidence>
<dbReference type="SUPFAM" id="SSF48208">
    <property type="entry name" value="Six-hairpin glycosidases"/>
    <property type="match status" value="1"/>
</dbReference>
<dbReference type="SMR" id="A0A5A4LXZ7"/>
<evidence type="ECO:0000256" key="4">
    <source>
        <dbReference type="ARBA" id="ARBA00023001"/>
    </source>
</evidence>
<proteinExistence type="evidence at transcript level"/>
<name>A0A5A4LXZ7_MANRE</name>
<dbReference type="PROSITE" id="PS00698">
    <property type="entry name" value="GH9_3"/>
    <property type="match status" value="1"/>
</dbReference>
<evidence type="ECO:0000256" key="7">
    <source>
        <dbReference type="ARBA" id="ARBA00023326"/>
    </source>
</evidence>
<comment type="catalytic activity">
    <reaction evidence="1 9">
        <text>Endohydrolysis of (1-&gt;4)-beta-D-glucosidic linkages in cellulose, lichenin and cereal beta-D-glucans.</text>
        <dbReference type="EC" id="3.2.1.4"/>
    </reaction>
</comment>
<evidence type="ECO:0000256" key="6">
    <source>
        <dbReference type="ARBA" id="ARBA00023295"/>
    </source>
</evidence>
<dbReference type="InterPro" id="IPR008928">
    <property type="entry name" value="6-hairpin_glycosidase_sf"/>
</dbReference>
<dbReference type="AlphaFoldDB" id="A0A5A4LXZ7"/>
<organism evidence="11">
    <name type="scientific">Mantis religiosa</name>
    <name type="common">Praying mantis</name>
    <name type="synonym">Gryllus religiosa</name>
    <dbReference type="NCBI Taxonomy" id="7507"/>
    <lineage>
        <taxon>Eukaryota</taxon>
        <taxon>Metazoa</taxon>
        <taxon>Ecdysozoa</taxon>
        <taxon>Arthropoda</taxon>
        <taxon>Hexapoda</taxon>
        <taxon>Insecta</taxon>
        <taxon>Pterygota</taxon>
        <taxon>Neoptera</taxon>
        <taxon>Polyneoptera</taxon>
        <taxon>Dictyoptera</taxon>
        <taxon>Mantodea</taxon>
        <taxon>Eumantodea</taxon>
        <taxon>Mantoidea</taxon>
        <taxon>Mantidae</taxon>
        <taxon>Mantinae</taxon>
        <taxon>Mantini</taxon>
        <taxon>Mantis</taxon>
    </lineage>
</organism>
<dbReference type="GO" id="GO:0030245">
    <property type="term" value="P:cellulose catabolic process"/>
    <property type="evidence" value="ECO:0007669"/>
    <property type="project" value="UniProtKB-KW"/>
</dbReference>
<evidence type="ECO:0000313" key="11">
    <source>
        <dbReference type="EMBL" id="AXQ39859.1"/>
    </source>
</evidence>